<evidence type="ECO:0000313" key="1">
    <source>
        <dbReference type="EMBL" id="GIY24297.1"/>
    </source>
</evidence>
<name>A0AAV4RVZ4_CAEEX</name>
<evidence type="ECO:0000313" key="2">
    <source>
        <dbReference type="Proteomes" id="UP001054945"/>
    </source>
</evidence>
<dbReference type="EMBL" id="BPLR01008377">
    <property type="protein sequence ID" value="GIY24297.1"/>
    <property type="molecule type" value="Genomic_DNA"/>
</dbReference>
<organism evidence="1 2">
    <name type="scientific">Caerostris extrusa</name>
    <name type="common">Bark spider</name>
    <name type="synonym">Caerostris bankana</name>
    <dbReference type="NCBI Taxonomy" id="172846"/>
    <lineage>
        <taxon>Eukaryota</taxon>
        <taxon>Metazoa</taxon>
        <taxon>Ecdysozoa</taxon>
        <taxon>Arthropoda</taxon>
        <taxon>Chelicerata</taxon>
        <taxon>Arachnida</taxon>
        <taxon>Araneae</taxon>
        <taxon>Araneomorphae</taxon>
        <taxon>Entelegynae</taxon>
        <taxon>Araneoidea</taxon>
        <taxon>Araneidae</taxon>
        <taxon>Caerostris</taxon>
    </lineage>
</organism>
<accession>A0AAV4RVZ4</accession>
<protein>
    <submittedName>
        <fullName evidence="1">Uncharacterized protein</fullName>
    </submittedName>
</protein>
<dbReference type="Proteomes" id="UP001054945">
    <property type="component" value="Unassembled WGS sequence"/>
</dbReference>
<sequence>MGVNIADDKGCPPISDESCQMIKYEKDIVDDKRCPDNTRFPSVYKKEKLSASLFSHKTLSRPISPEKLSSAYLTVRTPEVGAFLCRWVLLFGRYVPLTKNRYFILFLMMRNPISKPSPPTPTTITI</sequence>
<reference evidence="1 2" key="1">
    <citation type="submission" date="2021-06" db="EMBL/GenBank/DDBJ databases">
        <title>Caerostris extrusa draft genome.</title>
        <authorList>
            <person name="Kono N."/>
            <person name="Arakawa K."/>
        </authorList>
    </citation>
    <scope>NUCLEOTIDE SEQUENCE [LARGE SCALE GENOMIC DNA]</scope>
</reference>
<keyword evidence="2" id="KW-1185">Reference proteome</keyword>
<proteinExistence type="predicted"/>
<dbReference type="AlphaFoldDB" id="A0AAV4RVZ4"/>
<comment type="caution">
    <text evidence="1">The sequence shown here is derived from an EMBL/GenBank/DDBJ whole genome shotgun (WGS) entry which is preliminary data.</text>
</comment>
<gene>
    <name evidence="1" type="ORF">CEXT_571161</name>
</gene>